<proteinExistence type="predicted"/>
<accession>A0ABS8UVY2</accession>
<feature type="compositionally biased region" description="Basic and acidic residues" evidence="1">
    <location>
        <begin position="55"/>
        <end position="107"/>
    </location>
</feature>
<dbReference type="EMBL" id="JACEIK010002682">
    <property type="protein sequence ID" value="MCD9638376.1"/>
    <property type="molecule type" value="Genomic_DNA"/>
</dbReference>
<name>A0ABS8UVY2_DATST</name>
<dbReference type="Proteomes" id="UP000823775">
    <property type="component" value="Unassembled WGS sequence"/>
</dbReference>
<reference evidence="2 3" key="1">
    <citation type="journal article" date="2021" name="BMC Genomics">
        <title>Datura genome reveals duplications of psychoactive alkaloid biosynthetic genes and high mutation rate following tissue culture.</title>
        <authorList>
            <person name="Rajewski A."/>
            <person name="Carter-House D."/>
            <person name="Stajich J."/>
            <person name="Litt A."/>
        </authorList>
    </citation>
    <scope>NUCLEOTIDE SEQUENCE [LARGE SCALE GENOMIC DNA]</scope>
    <source>
        <strain evidence="2">AR-01</strain>
    </source>
</reference>
<sequence>MEECRYFHPELNIEHDNKQNFEEEKEYRGKEIEEDKSKPQQWINKIENGSNTWGDRVDREKGKIEISSEYQSKKEQKRTETDDTVNEVKSKVTEKAKERSKEEEVDVHKKAIEQEMLHKVDTMVKEAGGIEHTDEDINKEIVVVGAEQPIATYSTQKDDWRCLLKHNYN</sequence>
<organism evidence="2 3">
    <name type="scientific">Datura stramonium</name>
    <name type="common">Jimsonweed</name>
    <name type="synonym">Common thornapple</name>
    <dbReference type="NCBI Taxonomy" id="4076"/>
    <lineage>
        <taxon>Eukaryota</taxon>
        <taxon>Viridiplantae</taxon>
        <taxon>Streptophyta</taxon>
        <taxon>Embryophyta</taxon>
        <taxon>Tracheophyta</taxon>
        <taxon>Spermatophyta</taxon>
        <taxon>Magnoliopsida</taxon>
        <taxon>eudicotyledons</taxon>
        <taxon>Gunneridae</taxon>
        <taxon>Pentapetalae</taxon>
        <taxon>asterids</taxon>
        <taxon>lamiids</taxon>
        <taxon>Solanales</taxon>
        <taxon>Solanaceae</taxon>
        <taxon>Solanoideae</taxon>
        <taxon>Datureae</taxon>
        <taxon>Datura</taxon>
    </lineage>
</organism>
<keyword evidence="3" id="KW-1185">Reference proteome</keyword>
<feature type="compositionally biased region" description="Polar residues" evidence="1">
    <location>
        <begin position="39"/>
        <end position="53"/>
    </location>
</feature>
<evidence type="ECO:0000313" key="2">
    <source>
        <dbReference type="EMBL" id="MCD9638376.1"/>
    </source>
</evidence>
<comment type="caution">
    <text evidence="2">The sequence shown here is derived from an EMBL/GenBank/DDBJ whole genome shotgun (WGS) entry which is preliminary data.</text>
</comment>
<feature type="compositionally biased region" description="Basic and acidic residues" evidence="1">
    <location>
        <begin position="16"/>
        <end position="38"/>
    </location>
</feature>
<evidence type="ECO:0000256" key="1">
    <source>
        <dbReference type="SAM" id="MobiDB-lite"/>
    </source>
</evidence>
<gene>
    <name evidence="2" type="ORF">HAX54_022315</name>
</gene>
<evidence type="ECO:0000313" key="3">
    <source>
        <dbReference type="Proteomes" id="UP000823775"/>
    </source>
</evidence>
<protein>
    <submittedName>
        <fullName evidence="2">Uncharacterized protein</fullName>
    </submittedName>
</protein>
<feature type="region of interest" description="Disordered" evidence="1">
    <location>
        <begin position="16"/>
        <end position="107"/>
    </location>
</feature>